<keyword evidence="2" id="KW-0479">Metal-binding</keyword>
<gene>
    <name evidence="7" type="ORF">Gferi_26340</name>
</gene>
<dbReference type="GO" id="GO:0004540">
    <property type="term" value="F:RNA nuclease activity"/>
    <property type="evidence" value="ECO:0007669"/>
    <property type="project" value="InterPro"/>
</dbReference>
<sequence>MKEIVVDASLNQTRVALLEDGDLVEIYIERESNRRMVGNIYKGRITNVLPGMQAAFVDIGLEKNAFLYVKDAIPSDYTESDSKSTREVSIKDVVKNGQEIIVQVTKEPIGTKGARVTTHLTFPGRYLVLMPYVNYIGVSRRIKDENERERIKKVMEEIIPNNMGVIVRTAAEGKEQKDLKEDLKFLIKLWQRIEKEKYLGFAPKTIYKDLDLLQRTVRDMFTNDIDRFVINSKEKYDTILELVEWIAPQLKSRVEFFAAETDLYDTYNIEVMIKNALSKKVWLKSGGYIVIDQTEALTAIDVNTGKYVGSVDLEDTVLKINKEAAKEIAKQLRLRDIGGIIIIDFIDMSHPDGEKSVLEVLQQALANDRTKTNVLGITQLGLLEMTRKKVRQRISSVLQKKCPYCDGSGRVLSEHNWIHQLEREAKRISKHTNAEAMLVEVNPFVYNALKQEEQHIQILENEIGIKIFIKSVEDNAPEELVIRSMGSIEKINSLLYREQLTVKR</sequence>
<evidence type="ECO:0000313" key="8">
    <source>
        <dbReference type="Proteomes" id="UP000095743"/>
    </source>
</evidence>
<dbReference type="Gene3D" id="2.40.50.140">
    <property type="entry name" value="Nucleic acid-binding proteins"/>
    <property type="match status" value="1"/>
</dbReference>
<dbReference type="Gene3D" id="3.40.1260.20">
    <property type="entry name" value="Ribonuclease E, catalytic domain"/>
    <property type="match status" value="1"/>
</dbReference>
<feature type="domain" description="S1 motif" evidence="6">
    <location>
        <begin position="38"/>
        <end position="119"/>
    </location>
</feature>
<evidence type="ECO:0000256" key="5">
    <source>
        <dbReference type="ARBA" id="ARBA00022884"/>
    </source>
</evidence>
<dbReference type="Proteomes" id="UP000095743">
    <property type="component" value="Chromosome"/>
</dbReference>
<proteinExistence type="predicted"/>
<evidence type="ECO:0000256" key="1">
    <source>
        <dbReference type="ARBA" id="ARBA00001946"/>
    </source>
</evidence>
<name>A0A1D8GP79_9FIRM</name>
<dbReference type="SMART" id="SM00316">
    <property type="entry name" value="S1"/>
    <property type="match status" value="1"/>
</dbReference>
<evidence type="ECO:0000313" key="7">
    <source>
        <dbReference type="EMBL" id="AOT72766.1"/>
    </source>
</evidence>
<dbReference type="GO" id="GO:0003723">
    <property type="term" value="F:RNA binding"/>
    <property type="evidence" value="ECO:0007669"/>
    <property type="project" value="UniProtKB-KW"/>
</dbReference>
<dbReference type="CDD" id="cd04453">
    <property type="entry name" value="S1_RNase_E"/>
    <property type="match status" value="1"/>
</dbReference>
<dbReference type="RefSeq" id="WP_069981075.1">
    <property type="nucleotide sequence ID" value="NZ_CP017269.1"/>
</dbReference>
<evidence type="ECO:0000256" key="4">
    <source>
        <dbReference type="ARBA" id="ARBA00022842"/>
    </source>
</evidence>
<protein>
    <submittedName>
        <fullName evidence="7">Ribonuclease G</fullName>
    </submittedName>
</protein>
<keyword evidence="4" id="KW-0460">Magnesium</keyword>
<dbReference type="GO" id="GO:0016787">
    <property type="term" value="F:hydrolase activity"/>
    <property type="evidence" value="ECO:0007669"/>
    <property type="project" value="UniProtKB-KW"/>
</dbReference>
<dbReference type="PANTHER" id="PTHR30001:SF0">
    <property type="entry name" value="RIBONUCLEASE G"/>
    <property type="match status" value="1"/>
</dbReference>
<dbReference type="Pfam" id="PF10150">
    <property type="entry name" value="RNase_E_G"/>
    <property type="match status" value="1"/>
</dbReference>
<evidence type="ECO:0000256" key="2">
    <source>
        <dbReference type="ARBA" id="ARBA00022723"/>
    </source>
</evidence>
<dbReference type="InterPro" id="IPR012340">
    <property type="entry name" value="NA-bd_OB-fold"/>
</dbReference>
<dbReference type="EMBL" id="CP017269">
    <property type="protein sequence ID" value="AOT72766.1"/>
    <property type="molecule type" value="Genomic_DNA"/>
</dbReference>
<dbReference type="PROSITE" id="PS50126">
    <property type="entry name" value="S1"/>
    <property type="match status" value="1"/>
</dbReference>
<dbReference type="GO" id="GO:0006364">
    <property type="term" value="P:rRNA processing"/>
    <property type="evidence" value="ECO:0007669"/>
    <property type="project" value="TreeGrafter"/>
</dbReference>
<keyword evidence="5" id="KW-0694">RNA-binding</keyword>
<dbReference type="STRING" id="1424294.Gferi_26340"/>
<dbReference type="PANTHER" id="PTHR30001">
    <property type="entry name" value="RIBONUCLEASE"/>
    <property type="match status" value="1"/>
</dbReference>
<dbReference type="InterPro" id="IPR004659">
    <property type="entry name" value="RNase_E/G"/>
</dbReference>
<dbReference type="AlphaFoldDB" id="A0A1D8GP79"/>
<dbReference type="Pfam" id="PF00575">
    <property type="entry name" value="S1"/>
    <property type="match status" value="1"/>
</dbReference>
<dbReference type="InterPro" id="IPR019307">
    <property type="entry name" value="RNA-bd_AU-1/RNase_E/G"/>
</dbReference>
<dbReference type="OrthoDB" id="9804278at2"/>
<organism evidence="7 8">
    <name type="scientific">Geosporobacter ferrireducens</name>
    <dbReference type="NCBI Taxonomy" id="1424294"/>
    <lineage>
        <taxon>Bacteria</taxon>
        <taxon>Bacillati</taxon>
        <taxon>Bacillota</taxon>
        <taxon>Clostridia</taxon>
        <taxon>Peptostreptococcales</taxon>
        <taxon>Thermotaleaceae</taxon>
        <taxon>Geosporobacter</taxon>
    </lineage>
</organism>
<accession>A0A1D8GP79</accession>
<reference evidence="7 8" key="1">
    <citation type="submission" date="2016-09" db="EMBL/GenBank/DDBJ databases">
        <title>Genomic analysis reveals versatility of anaerobic energy metabolism of Geosporobacter ferrireducens IRF9 of phylum Firmicutes.</title>
        <authorList>
            <person name="Kim S.-J."/>
        </authorList>
    </citation>
    <scope>NUCLEOTIDE SEQUENCE [LARGE SCALE GENOMIC DNA]</scope>
    <source>
        <strain evidence="7 8">IRF9</strain>
    </source>
</reference>
<dbReference type="SUPFAM" id="SSF50249">
    <property type="entry name" value="Nucleic acid-binding proteins"/>
    <property type="match status" value="1"/>
</dbReference>
<dbReference type="KEGG" id="gfe:Gferi_26340"/>
<keyword evidence="3" id="KW-0378">Hydrolase</keyword>
<keyword evidence="8" id="KW-1185">Reference proteome</keyword>
<dbReference type="NCBIfam" id="TIGR00757">
    <property type="entry name" value="RNaseEG"/>
    <property type="match status" value="1"/>
</dbReference>
<evidence type="ECO:0000256" key="3">
    <source>
        <dbReference type="ARBA" id="ARBA00022801"/>
    </source>
</evidence>
<comment type="cofactor">
    <cofactor evidence="1">
        <name>Mg(2+)</name>
        <dbReference type="ChEBI" id="CHEBI:18420"/>
    </cofactor>
</comment>
<dbReference type="GO" id="GO:0005737">
    <property type="term" value="C:cytoplasm"/>
    <property type="evidence" value="ECO:0007669"/>
    <property type="project" value="TreeGrafter"/>
</dbReference>
<dbReference type="GO" id="GO:0046872">
    <property type="term" value="F:metal ion binding"/>
    <property type="evidence" value="ECO:0007669"/>
    <property type="project" value="UniProtKB-KW"/>
</dbReference>
<evidence type="ECO:0000259" key="6">
    <source>
        <dbReference type="PROSITE" id="PS50126"/>
    </source>
</evidence>
<dbReference type="InterPro" id="IPR003029">
    <property type="entry name" value="S1_domain"/>
</dbReference>